<reference evidence="1" key="1">
    <citation type="submission" date="2020-08" db="EMBL/GenBank/DDBJ databases">
        <title>Multicomponent nature underlies the extraordinary mechanical properties of spider dragline silk.</title>
        <authorList>
            <person name="Kono N."/>
            <person name="Nakamura H."/>
            <person name="Mori M."/>
            <person name="Yoshida Y."/>
            <person name="Ohtoshi R."/>
            <person name="Malay A.D."/>
            <person name="Moran D.A.P."/>
            <person name="Tomita M."/>
            <person name="Numata K."/>
            <person name="Arakawa K."/>
        </authorList>
    </citation>
    <scope>NUCLEOTIDE SEQUENCE</scope>
</reference>
<dbReference type="Proteomes" id="UP000886998">
    <property type="component" value="Unassembled WGS sequence"/>
</dbReference>
<comment type="caution">
    <text evidence="1">The sequence shown here is derived from an EMBL/GenBank/DDBJ whole genome shotgun (WGS) entry which is preliminary data.</text>
</comment>
<organism evidence="1 2">
    <name type="scientific">Trichonephila inaurata madagascariensis</name>
    <dbReference type="NCBI Taxonomy" id="2747483"/>
    <lineage>
        <taxon>Eukaryota</taxon>
        <taxon>Metazoa</taxon>
        <taxon>Ecdysozoa</taxon>
        <taxon>Arthropoda</taxon>
        <taxon>Chelicerata</taxon>
        <taxon>Arachnida</taxon>
        <taxon>Araneae</taxon>
        <taxon>Araneomorphae</taxon>
        <taxon>Entelegynae</taxon>
        <taxon>Araneoidea</taxon>
        <taxon>Nephilidae</taxon>
        <taxon>Trichonephila</taxon>
        <taxon>Trichonephila inaurata</taxon>
    </lineage>
</organism>
<sequence>MSCVMGLLSEPIAHRAALESLRITALVNFSKWHCSWDRAMQIAGISPSKAVLWPTCMQKDKVSKKIPPLALGLSDQRDPSV</sequence>
<dbReference type="OrthoDB" id="10450540at2759"/>
<protein>
    <submittedName>
        <fullName evidence="1">Uncharacterized protein</fullName>
    </submittedName>
</protein>
<accession>A0A8X6K759</accession>
<evidence type="ECO:0000313" key="1">
    <source>
        <dbReference type="EMBL" id="GFS28750.1"/>
    </source>
</evidence>
<dbReference type="AlphaFoldDB" id="A0A8X6K759"/>
<keyword evidence="2" id="KW-1185">Reference proteome</keyword>
<evidence type="ECO:0000313" key="2">
    <source>
        <dbReference type="Proteomes" id="UP000886998"/>
    </source>
</evidence>
<name>A0A8X6K759_9ARAC</name>
<proteinExistence type="predicted"/>
<dbReference type="EMBL" id="BMAV01023935">
    <property type="protein sequence ID" value="GFS28750.1"/>
    <property type="molecule type" value="Genomic_DNA"/>
</dbReference>
<gene>
    <name evidence="1" type="ORF">TNIN_234121</name>
</gene>